<dbReference type="InterPro" id="IPR011993">
    <property type="entry name" value="PH-like_dom_sf"/>
</dbReference>
<dbReference type="InterPro" id="IPR045256">
    <property type="entry name" value="RanBP1_RanBD"/>
</dbReference>
<evidence type="ECO:0000313" key="3">
    <source>
        <dbReference type="EMBL" id="KAL3230626.1"/>
    </source>
</evidence>
<dbReference type="EMBL" id="JBEVYD010000009">
    <property type="protein sequence ID" value="KAL3230626.1"/>
    <property type="molecule type" value="Genomic_DNA"/>
</dbReference>
<evidence type="ECO:0000259" key="2">
    <source>
        <dbReference type="PROSITE" id="PS50196"/>
    </source>
</evidence>
<dbReference type="CDD" id="cd13179">
    <property type="entry name" value="RanBD_RanBP1"/>
    <property type="match status" value="1"/>
</dbReference>
<feature type="region of interest" description="Disordered" evidence="1">
    <location>
        <begin position="1"/>
        <end position="59"/>
    </location>
</feature>
<dbReference type="InterPro" id="IPR045255">
    <property type="entry name" value="RanBP1-like"/>
</dbReference>
<accession>A0ABR4NQW0</accession>
<feature type="compositionally biased region" description="Polar residues" evidence="1">
    <location>
        <begin position="1"/>
        <end position="16"/>
    </location>
</feature>
<comment type="caution">
    <text evidence="3">The sequence shown here is derived from an EMBL/GenBank/DDBJ whole genome shotgun (WGS) entry which is preliminary data.</text>
</comment>
<protein>
    <submittedName>
        <fullName evidence="3">Single-stranded nucleic acid-binding protein</fullName>
    </submittedName>
</protein>
<evidence type="ECO:0000313" key="4">
    <source>
        <dbReference type="Proteomes" id="UP001623330"/>
    </source>
</evidence>
<sequence length="196" mass="22854">MSEQSTEPKPPTSSVFSMFGGKKPEEPKKDEEKVEKKEEEKDEKKEEKKEEEEVESPDVHFEPIVHLEKVDVKTNEENEDVLFKVRAKLFRFDSEAKEWKERGTGDCKFLQNKETKKVRLLMRRDKTLKVCANHLVAPEYVLKPNVGSDRSWVYACTADVSEGEPEAHTFAIRFGNKENADKFKEQFEKAQELNKK</sequence>
<evidence type="ECO:0000256" key="1">
    <source>
        <dbReference type="SAM" id="MobiDB-lite"/>
    </source>
</evidence>
<keyword evidence="4" id="KW-1185">Reference proteome</keyword>
<name>A0ABR4NQW0_9SACH</name>
<dbReference type="PANTHER" id="PTHR23138:SF87">
    <property type="entry name" value="E3 SUMO-PROTEIN LIGASE RANBP2"/>
    <property type="match status" value="1"/>
</dbReference>
<dbReference type="Gene3D" id="2.30.29.30">
    <property type="entry name" value="Pleckstrin-homology domain (PH domain)/Phosphotyrosine-binding domain (PTB)"/>
    <property type="match status" value="1"/>
</dbReference>
<dbReference type="Pfam" id="PF00638">
    <property type="entry name" value="Ran_BP1"/>
    <property type="match status" value="1"/>
</dbReference>
<proteinExistence type="predicted"/>
<dbReference type="SUPFAM" id="SSF50729">
    <property type="entry name" value="PH domain-like"/>
    <property type="match status" value="1"/>
</dbReference>
<feature type="domain" description="RanBD1" evidence="2">
    <location>
        <begin position="60"/>
        <end position="196"/>
    </location>
</feature>
<feature type="compositionally biased region" description="Basic and acidic residues" evidence="1">
    <location>
        <begin position="22"/>
        <end position="48"/>
    </location>
</feature>
<dbReference type="SMART" id="SM00160">
    <property type="entry name" value="RanBD"/>
    <property type="match status" value="1"/>
</dbReference>
<dbReference type="InterPro" id="IPR000156">
    <property type="entry name" value="Ran_bind_dom"/>
</dbReference>
<dbReference type="PROSITE" id="PS50196">
    <property type="entry name" value="RANBD1"/>
    <property type="match status" value="1"/>
</dbReference>
<dbReference type="Proteomes" id="UP001623330">
    <property type="component" value="Unassembled WGS sequence"/>
</dbReference>
<reference evidence="3 4" key="1">
    <citation type="submission" date="2024-05" db="EMBL/GenBank/DDBJ databases">
        <title>Long read based assembly of the Candida bracarensis genome reveals expanded adhesin content.</title>
        <authorList>
            <person name="Marcet-Houben M."/>
            <person name="Ksiezopolska E."/>
            <person name="Gabaldon T."/>
        </authorList>
    </citation>
    <scope>NUCLEOTIDE SEQUENCE [LARGE SCALE GENOMIC DNA]</scope>
    <source>
        <strain evidence="3 4">CBM6</strain>
    </source>
</reference>
<gene>
    <name evidence="3" type="ORF">RNJ44_01075</name>
</gene>
<dbReference type="PANTHER" id="PTHR23138">
    <property type="entry name" value="RAN BINDING PROTEIN"/>
    <property type="match status" value="1"/>
</dbReference>
<organism evidence="3 4">
    <name type="scientific">Nakaseomyces bracarensis</name>
    <dbReference type="NCBI Taxonomy" id="273131"/>
    <lineage>
        <taxon>Eukaryota</taxon>
        <taxon>Fungi</taxon>
        <taxon>Dikarya</taxon>
        <taxon>Ascomycota</taxon>
        <taxon>Saccharomycotina</taxon>
        <taxon>Saccharomycetes</taxon>
        <taxon>Saccharomycetales</taxon>
        <taxon>Saccharomycetaceae</taxon>
        <taxon>Nakaseomyces</taxon>
    </lineage>
</organism>